<dbReference type="AlphaFoldDB" id="Q6N9W4"/>
<dbReference type="PhylomeDB" id="Q6N9W4"/>
<organism evidence="3">
    <name type="scientific">Rhodopseudomonas palustris (strain ATCC BAA-98 / CGA009)</name>
    <dbReference type="NCBI Taxonomy" id="258594"/>
    <lineage>
        <taxon>Bacteria</taxon>
        <taxon>Pseudomonadati</taxon>
        <taxon>Pseudomonadota</taxon>
        <taxon>Alphaproteobacteria</taxon>
        <taxon>Hyphomicrobiales</taxon>
        <taxon>Nitrobacteraceae</taxon>
        <taxon>Rhodopseudomonas</taxon>
    </lineage>
</organism>
<evidence type="ECO:0000256" key="1">
    <source>
        <dbReference type="SAM" id="SignalP"/>
    </source>
</evidence>
<dbReference type="InterPro" id="IPR032693">
    <property type="entry name" value="YtkA-like_dom"/>
</dbReference>
<feature type="domain" description="YtkA-like" evidence="2">
    <location>
        <begin position="26"/>
        <end position="111"/>
    </location>
</feature>
<evidence type="ECO:0000313" key="3">
    <source>
        <dbReference type="EMBL" id="CAE26865.1"/>
    </source>
</evidence>
<protein>
    <recommendedName>
        <fullName evidence="2">YtkA-like domain-containing protein</fullName>
    </recommendedName>
</protein>
<feature type="chain" id="PRO_5004278899" description="YtkA-like domain-containing protein" evidence="1">
    <location>
        <begin position="26"/>
        <end position="132"/>
    </location>
</feature>
<sequence>MMTAKFSTAAACAAALTLFATAAMAGAGDYTFEPKTPEMKKGDDVTVAIRLTHKTTGKPVEGAVIFKTRVDMAPDNMADMVSPVTALPSPEPGVYAFKTDLPMAGRYQVTLLAKVQGEPETVTGKVIVKAFK</sequence>
<evidence type="ECO:0000259" key="2">
    <source>
        <dbReference type="Pfam" id="PF13115"/>
    </source>
</evidence>
<dbReference type="STRING" id="258594.RPA1422"/>
<gene>
    <name evidence="3" type="ordered locus">RPA1422</name>
</gene>
<dbReference type="Pfam" id="PF13115">
    <property type="entry name" value="YtkA"/>
    <property type="match status" value="1"/>
</dbReference>
<keyword evidence="1" id="KW-0732">Signal</keyword>
<name>Q6N9W4_RHOPA</name>
<proteinExistence type="predicted"/>
<feature type="signal peptide" evidence="1">
    <location>
        <begin position="1"/>
        <end position="25"/>
    </location>
</feature>
<dbReference type="HOGENOM" id="CLU_1884957_0_0_5"/>
<dbReference type="EMBL" id="BX572597">
    <property type="protein sequence ID" value="CAE26865.1"/>
    <property type="molecule type" value="Genomic_DNA"/>
</dbReference>
<dbReference type="eggNOG" id="COG0845">
    <property type="taxonomic scope" value="Bacteria"/>
</dbReference>
<accession>Q6N9W4</accession>
<reference evidence="3" key="1">
    <citation type="journal article" date="2004" name="Nat. Biotechnol.">
        <title>Complete genome sequence of the metabolically versatile photosynthetic bacterium Rhodopseudomonas palustris.</title>
        <authorList>
            <person name="Larimer F.W."/>
            <person name="Chain P."/>
            <person name="Hauser L."/>
            <person name="Lamerdin J."/>
            <person name="Malfatti S."/>
            <person name="Do L."/>
            <person name="Land M.L."/>
            <person name="Pelletier D.A."/>
            <person name="Beatty J.T."/>
            <person name="Lang A.S."/>
            <person name="Tabita F.R."/>
            <person name="Gibson J.L."/>
            <person name="Hanson T.E."/>
            <person name="Bobst C."/>
            <person name="Torres J.L."/>
            <person name="Peres C."/>
            <person name="Harrison F.H."/>
            <person name="Gibson J."/>
            <person name="Harwood C.S."/>
        </authorList>
    </citation>
    <scope>NUCLEOTIDE SEQUENCE [LARGE SCALE GENOMIC DNA]</scope>
    <source>
        <strain evidence="3">CGA009</strain>
    </source>
</reference>